<evidence type="ECO:0000256" key="5">
    <source>
        <dbReference type="SAM" id="Phobius"/>
    </source>
</evidence>
<evidence type="ECO:0000256" key="3">
    <source>
        <dbReference type="ARBA" id="ARBA00022989"/>
    </source>
</evidence>
<feature type="transmembrane region" description="Helical" evidence="5">
    <location>
        <begin position="244"/>
        <end position="265"/>
    </location>
</feature>
<feature type="transmembrane region" description="Helical" evidence="5">
    <location>
        <begin position="66"/>
        <end position="86"/>
    </location>
</feature>
<keyword evidence="7" id="KW-1185">Reference proteome</keyword>
<comment type="subcellular location">
    <subcellularLocation>
        <location evidence="1">Membrane</location>
        <topology evidence="1">Multi-pass membrane protein</topology>
    </subcellularLocation>
</comment>
<dbReference type="Proteomes" id="UP000198752">
    <property type="component" value="Unassembled WGS sequence"/>
</dbReference>
<evidence type="ECO:0000256" key="2">
    <source>
        <dbReference type="ARBA" id="ARBA00022692"/>
    </source>
</evidence>
<feature type="transmembrane region" description="Helical" evidence="5">
    <location>
        <begin position="20"/>
        <end position="36"/>
    </location>
</feature>
<dbReference type="InterPro" id="IPR003339">
    <property type="entry name" value="ABC/ECF_trnsptr_transmembrane"/>
</dbReference>
<proteinExistence type="predicted"/>
<dbReference type="PANTHER" id="PTHR33514">
    <property type="entry name" value="PROTEIN ABCI12, CHLOROPLASTIC"/>
    <property type="match status" value="1"/>
</dbReference>
<name>A0A1I2QV81_9BACL</name>
<dbReference type="GO" id="GO:0005886">
    <property type="term" value="C:plasma membrane"/>
    <property type="evidence" value="ECO:0007669"/>
    <property type="project" value="TreeGrafter"/>
</dbReference>
<evidence type="ECO:0000313" key="7">
    <source>
        <dbReference type="Proteomes" id="UP000198752"/>
    </source>
</evidence>
<dbReference type="STRING" id="269670.SAMN02982927_01340"/>
<protein>
    <submittedName>
        <fullName evidence="6">Energy-coupling factor transport system permease protein</fullName>
    </submittedName>
</protein>
<gene>
    <name evidence="6" type="ORF">SAMN02982927_01340</name>
</gene>
<evidence type="ECO:0000256" key="4">
    <source>
        <dbReference type="ARBA" id="ARBA00023136"/>
    </source>
</evidence>
<reference evidence="7" key="1">
    <citation type="submission" date="2016-10" db="EMBL/GenBank/DDBJ databases">
        <authorList>
            <person name="Varghese N."/>
            <person name="Submissions S."/>
        </authorList>
    </citation>
    <scope>NUCLEOTIDE SEQUENCE [LARGE SCALE GENOMIC DNA]</scope>
    <source>
        <strain evidence="7">ATCC 700379</strain>
    </source>
</reference>
<feature type="transmembrane region" description="Helical" evidence="5">
    <location>
        <begin position="201"/>
        <end position="223"/>
    </location>
</feature>
<sequence length="276" mass="31710">MRMHMLSYIDRATPIHQMTGAAKLICFILWSVIAMTTFDTRVLVFMLITGVIIFWVAKVRLSEISFVLSFILVFLLLNNLGIYIFAPRQGTTIYGTTHILVHLPGIFSLTCEQLFYQLNVSLKYFAVIPFALLFIVTTQPSEFAASLNRIGVSYRIAYAVSITLRYIPDVQRSYHEIAQAQQARGVDLSGKQKFGRRIRRASAIVIPLIISTLDRIEVVSNAMELRRFGKKKKRTWYHGRPFTRIDYLAVLFAGLLLILSLWLTLQRGSRYYNPFI</sequence>
<keyword evidence="2 5" id="KW-0812">Transmembrane</keyword>
<dbReference type="RefSeq" id="WP_093671307.1">
    <property type="nucleotide sequence ID" value="NZ_FOOY01000008.1"/>
</dbReference>
<dbReference type="PANTHER" id="PTHR33514:SF1">
    <property type="entry name" value="ABC TRANSPORTER PERMEASE"/>
    <property type="match status" value="1"/>
</dbReference>
<evidence type="ECO:0000256" key="1">
    <source>
        <dbReference type="ARBA" id="ARBA00004141"/>
    </source>
</evidence>
<dbReference type="EMBL" id="FOOY01000008">
    <property type="protein sequence ID" value="SFG31940.1"/>
    <property type="molecule type" value="Genomic_DNA"/>
</dbReference>
<dbReference type="OrthoDB" id="8635523at2"/>
<keyword evidence="4 5" id="KW-0472">Membrane</keyword>
<organism evidence="6 7">
    <name type="scientific">Sporolactobacillus nakayamae</name>
    <dbReference type="NCBI Taxonomy" id="269670"/>
    <lineage>
        <taxon>Bacteria</taxon>
        <taxon>Bacillati</taxon>
        <taxon>Bacillota</taxon>
        <taxon>Bacilli</taxon>
        <taxon>Bacillales</taxon>
        <taxon>Sporolactobacillaceae</taxon>
        <taxon>Sporolactobacillus</taxon>
    </lineage>
</organism>
<dbReference type="CDD" id="cd16914">
    <property type="entry name" value="EcfT"/>
    <property type="match status" value="1"/>
</dbReference>
<evidence type="ECO:0000313" key="6">
    <source>
        <dbReference type="EMBL" id="SFG31940.1"/>
    </source>
</evidence>
<accession>A0A1I2QV81</accession>
<dbReference type="Pfam" id="PF02361">
    <property type="entry name" value="CbiQ"/>
    <property type="match status" value="1"/>
</dbReference>
<feature type="transmembrane region" description="Helical" evidence="5">
    <location>
        <begin position="42"/>
        <end position="59"/>
    </location>
</feature>
<keyword evidence="3 5" id="KW-1133">Transmembrane helix</keyword>
<dbReference type="AlphaFoldDB" id="A0A1I2QV81"/>
<feature type="transmembrane region" description="Helical" evidence="5">
    <location>
        <begin position="122"/>
        <end position="139"/>
    </location>
</feature>